<evidence type="ECO:0000259" key="7">
    <source>
        <dbReference type="PROSITE" id="PS50011"/>
    </source>
</evidence>
<name>A0A835XIR8_9CHLO</name>
<dbReference type="InterPro" id="IPR017441">
    <property type="entry name" value="Protein_kinase_ATP_BS"/>
</dbReference>
<evidence type="ECO:0000256" key="4">
    <source>
        <dbReference type="ARBA" id="ARBA00022840"/>
    </source>
</evidence>
<proteinExistence type="predicted"/>
<dbReference type="GO" id="GO:0004674">
    <property type="term" value="F:protein serine/threonine kinase activity"/>
    <property type="evidence" value="ECO:0007669"/>
    <property type="project" value="TreeGrafter"/>
</dbReference>
<evidence type="ECO:0000313" key="9">
    <source>
        <dbReference type="Proteomes" id="UP000612055"/>
    </source>
</evidence>
<dbReference type="PANTHER" id="PTHR44329:SF214">
    <property type="entry name" value="PROTEIN KINASE DOMAIN-CONTAINING PROTEIN"/>
    <property type="match status" value="1"/>
</dbReference>
<feature type="compositionally biased region" description="Low complexity" evidence="6">
    <location>
        <begin position="1205"/>
        <end position="1217"/>
    </location>
</feature>
<dbReference type="InterPro" id="IPR011009">
    <property type="entry name" value="Kinase-like_dom_sf"/>
</dbReference>
<dbReference type="SMART" id="SM00220">
    <property type="entry name" value="S_TKc"/>
    <property type="match status" value="2"/>
</dbReference>
<keyword evidence="3" id="KW-0418">Kinase</keyword>
<dbReference type="InterPro" id="IPR051681">
    <property type="entry name" value="Ser/Thr_Kinases-Pseudokinases"/>
</dbReference>
<feature type="region of interest" description="Disordered" evidence="6">
    <location>
        <begin position="1635"/>
        <end position="1654"/>
    </location>
</feature>
<reference evidence="8" key="1">
    <citation type="journal article" date="2020" name="bioRxiv">
        <title>Comparative genomics of Chlamydomonas.</title>
        <authorList>
            <person name="Craig R.J."/>
            <person name="Hasan A.R."/>
            <person name="Ness R.W."/>
            <person name="Keightley P.D."/>
        </authorList>
    </citation>
    <scope>NUCLEOTIDE SEQUENCE</scope>
    <source>
        <strain evidence="8">CCAP 11/70</strain>
    </source>
</reference>
<evidence type="ECO:0000256" key="5">
    <source>
        <dbReference type="PROSITE-ProRule" id="PRU10141"/>
    </source>
</evidence>
<feature type="region of interest" description="Disordered" evidence="6">
    <location>
        <begin position="1679"/>
        <end position="1754"/>
    </location>
</feature>
<keyword evidence="9" id="KW-1185">Reference proteome</keyword>
<feature type="region of interest" description="Disordered" evidence="6">
    <location>
        <begin position="1434"/>
        <end position="1457"/>
    </location>
</feature>
<feature type="binding site" evidence="5">
    <location>
        <position position="1329"/>
    </location>
    <ligand>
        <name>ATP</name>
        <dbReference type="ChEBI" id="CHEBI:30616"/>
    </ligand>
</feature>
<dbReference type="Gene3D" id="3.30.200.20">
    <property type="entry name" value="Phosphorylase Kinase, domain 1"/>
    <property type="match status" value="2"/>
</dbReference>
<dbReference type="Pfam" id="PF00069">
    <property type="entry name" value="Pkinase"/>
    <property type="match status" value="2"/>
</dbReference>
<feature type="domain" description="Protein kinase" evidence="7">
    <location>
        <begin position="441"/>
        <end position="760"/>
    </location>
</feature>
<organism evidence="8 9">
    <name type="scientific">Edaphochlamys debaryana</name>
    <dbReference type="NCBI Taxonomy" id="47281"/>
    <lineage>
        <taxon>Eukaryota</taxon>
        <taxon>Viridiplantae</taxon>
        <taxon>Chlorophyta</taxon>
        <taxon>core chlorophytes</taxon>
        <taxon>Chlorophyceae</taxon>
        <taxon>CS clade</taxon>
        <taxon>Chlamydomonadales</taxon>
        <taxon>Chlamydomonadales incertae sedis</taxon>
        <taxon>Edaphochlamys</taxon>
    </lineage>
</organism>
<dbReference type="PANTHER" id="PTHR44329">
    <property type="entry name" value="SERINE/THREONINE-PROTEIN KINASE TNNI3K-RELATED"/>
    <property type="match status" value="1"/>
</dbReference>
<feature type="binding site" evidence="5">
    <location>
        <position position="468"/>
    </location>
    <ligand>
        <name>ATP</name>
        <dbReference type="ChEBI" id="CHEBI:30616"/>
    </ligand>
</feature>
<feature type="region of interest" description="Disordered" evidence="6">
    <location>
        <begin position="1186"/>
        <end position="1268"/>
    </location>
</feature>
<feature type="compositionally biased region" description="Low complexity" evidence="6">
    <location>
        <begin position="870"/>
        <end position="888"/>
    </location>
</feature>
<keyword evidence="1" id="KW-0808">Transferase</keyword>
<feature type="region of interest" description="Disordered" evidence="6">
    <location>
        <begin position="372"/>
        <end position="403"/>
    </location>
</feature>
<dbReference type="Gene3D" id="1.10.510.10">
    <property type="entry name" value="Transferase(Phosphotransferase) domain 1"/>
    <property type="match status" value="2"/>
</dbReference>
<feature type="region of interest" description="Disordered" evidence="6">
    <location>
        <begin position="273"/>
        <end position="299"/>
    </location>
</feature>
<feature type="compositionally biased region" description="Low complexity" evidence="6">
    <location>
        <begin position="1131"/>
        <end position="1143"/>
    </location>
</feature>
<feature type="region of interest" description="Disordered" evidence="6">
    <location>
        <begin position="1335"/>
        <end position="1358"/>
    </location>
</feature>
<evidence type="ECO:0000256" key="3">
    <source>
        <dbReference type="ARBA" id="ARBA00022777"/>
    </source>
</evidence>
<feature type="region of interest" description="Disordered" evidence="6">
    <location>
        <begin position="1124"/>
        <end position="1153"/>
    </location>
</feature>
<dbReference type="OrthoDB" id="536504at2759"/>
<dbReference type="InterPro" id="IPR008271">
    <property type="entry name" value="Ser/Thr_kinase_AS"/>
</dbReference>
<feature type="compositionally biased region" description="Basic and acidic residues" evidence="6">
    <location>
        <begin position="1704"/>
        <end position="1720"/>
    </location>
</feature>
<evidence type="ECO:0000256" key="2">
    <source>
        <dbReference type="ARBA" id="ARBA00022741"/>
    </source>
</evidence>
<dbReference type="GO" id="GO:0005524">
    <property type="term" value="F:ATP binding"/>
    <property type="evidence" value="ECO:0007669"/>
    <property type="project" value="UniProtKB-UniRule"/>
</dbReference>
<evidence type="ECO:0000313" key="8">
    <source>
        <dbReference type="EMBL" id="KAG2483548.1"/>
    </source>
</evidence>
<evidence type="ECO:0000256" key="6">
    <source>
        <dbReference type="SAM" id="MobiDB-lite"/>
    </source>
</evidence>
<feature type="domain" description="Protein kinase" evidence="7">
    <location>
        <begin position="1302"/>
        <end position="1632"/>
    </location>
</feature>
<protein>
    <recommendedName>
        <fullName evidence="7">Protein kinase domain-containing protein</fullName>
    </recommendedName>
</protein>
<accession>A0A835XIR8</accession>
<dbReference type="EMBL" id="JAEHOE010000173">
    <property type="protein sequence ID" value="KAG2483548.1"/>
    <property type="molecule type" value="Genomic_DNA"/>
</dbReference>
<evidence type="ECO:0000256" key="1">
    <source>
        <dbReference type="ARBA" id="ARBA00022679"/>
    </source>
</evidence>
<dbReference type="PROSITE" id="PS50011">
    <property type="entry name" value="PROTEIN_KINASE_DOM"/>
    <property type="match status" value="2"/>
</dbReference>
<dbReference type="PROSITE" id="PS00108">
    <property type="entry name" value="PROTEIN_KINASE_ST"/>
    <property type="match status" value="2"/>
</dbReference>
<dbReference type="PROSITE" id="PS00107">
    <property type="entry name" value="PROTEIN_KINASE_ATP"/>
    <property type="match status" value="2"/>
</dbReference>
<feature type="region of interest" description="Disordered" evidence="6">
    <location>
        <begin position="870"/>
        <end position="895"/>
    </location>
</feature>
<dbReference type="SUPFAM" id="SSF56112">
    <property type="entry name" value="Protein kinase-like (PK-like)"/>
    <property type="match status" value="2"/>
</dbReference>
<keyword evidence="2 5" id="KW-0547">Nucleotide-binding</keyword>
<gene>
    <name evidence="8" type="ORF">HYH03_017602</name>
</gene>
<sequence>MPFQRRWTPLPLAGLRVLGLLAALVVLYSPLNTLGGEFAGAAQPLSNPAGEASVRTGREFALALADGSVGVIRVLSDVTLSDADWEGLATPVPVARNVTVTGPDPDRWPLLDLALIKAKAQLRGGATLVFRDIALVQFRAKYILVAPGVDLLLPTPAGERASVVVNGSLLLTRFCYPLDVQTQYFGAPQQLVSQEGCTNATSAAPRARCWARRGVWNGSWPGVDEDDGGRRFPNNYDITLNATGFACSAILSKECIDRFTAVGCAVLMLRQQQSSKPPPPEPAAEPEGQAYATPGEPDGGDTGVILGAVLGSVGGVILVGVIVAAAWGVRRRRLSLKSAKSCEGGASGSGSEGAPLQEVPLCKVWVAPTPPVEPLQAGPEQAQEPPENCEGHSRQLVSPMTPPRPDLVTNVALEPAADRCTPPPPGQQQVAGAASSEEVVTLLPTVLGRGAFGCVHLGTFRGARVAVKVLNGDSAWMPTAAARPPPAKAKSILLLTMEGSQDPATAGKYEPQPQPAYAQLDLSCLAAEVEVLGRCNHPNVVRLLAACLAPPRPCLVFELMETNLDRLVYGARDPREKASPQSGDASRQLLPLATVLHIALQIAQALAYLHPSVVHRDLKPANVLISNPDSPTPVVKLTDFGLARLRAETVATLHPEAGTPAYLAPECYDEANQVVTHHADMYSLGVVVWAMLTGRQPWKGLTIPAVAYKVAVLGERPPLDQVSESRCPAALRALITACWEGDPLRRPAASEASRALRSLLAEAIKEESAGLESGSEDLVATHESLRRSPPLLPATAALALGLAIPCQTAGGQHDALGHALRIRAAGDGQTEAWRRLSTPPSFPESALQCGPRGSAGHEACSGGVLAHTVSQGPGSAPSGAAGSAQLPPTATSSATLGEAPVRTGREFALALADGSVGVIRVLSDVTLSDADWEGLATPVPVARNVTVTGPDPERWPLLDMAYVTGKVRLRGGVTLKFADIGVDRFRIKNVLLAPGLDLLAATPADEHASVMMVGGLLLTRICYPLDLQALYFRVPQRPLDQADCVNDTAAPLQRRCWAQRGIWDGGWPGMDEEGDGRRTPNNYSIMLRKAESACYMVMTKECIDRFSAIGCATAMMLAAAAAQQPPPPLAAGPVPGATTPGAPDSEGGGGSGSSTGVVVGAVLGAVGGLLLVCTLAALAIWVAKRRHKEQQRRDGKGGGQDASKHGSGAKPGSSPGGHMEELPLCKVWMPPSSLERPSSSGAMASEHHDSGSGPHQQVVSPLAPPRPDLVTHVALRPAAAASPRAADRAPEDPMAAAADVVTLLPTILGRGAFGCVHLGTFRGARVAVKVLNGDSDWVEDRPPEPPRPAGDQGGGKGVMLSLTLEPRDQADGAKLLPDTRGRMLLSTLAAEVEVLGRCDHPNVVRLLAACLAPPRPCLVFELMETNLDRLVYGDRSKDKQAREPAQSAADESTGSNRAQPLLPLDMVLHIALQIAQALEYLHPSVVHRDLKPANVLISNPDSPTPVVKLTDFGLARLRAETVATLHPEAGTPAYLAPECYDTRNVVVTHHADMYSLGVVVWAMLTGRQPWKGLTIPAVAYKVAVLGERPPLDQVSERRCPQALRLLVMACWDPDPLRRPAAAEAAKGLRSLLDSEGRRAPCRSSVTSVPGPEPVIPAPAAPSLLFPFDKVPQPHRKLQIAAAAGPSSEDPSAGDEAAGTTPTEELGRALRVHADTRDDSWTRLSEPPSLPTSRLPPPRKDPGSCAADSRASPPCDAATTWNGAISYVTAASAGEESSAAFLVRGLHGPHGPHALLAYSASGSGATAVGARAVAVAGADGADLERWREAGPILGNPLAPAPVGQGGARRIAEEPRPLSGLGVPAPFGAVAHGSGDVTRTTAEDTIHTRGWNSDWRAWSWRSRREGWVEGGLVHTGAECMWARATVG</sequence>
<comment type="caution">
    <text evidence="8">The sequence shown here is derived from an EMBL/GenBank/DDBJ whole genome shotgun (WGS) entry which is preliminary data.</text>
</comment>
<dbReference type="Proteomes" id="UP000612055">
    <property type="component" value="Unassembled WGS sequence"/>
</dbReference>
<dbReference type="InterPro" id="IPR000719">
    <property type="entry name" value="Prot_kinase_dom"/>
</dbReference>
<keyword evidence="4 5" id="KW-0067">ATP-binding</keyword>